<evidence type="ECO:0000313" key="1">
    <source>
        <dbReference type="EMBL" id="DAF52959.1"/>
    </source>
</evidence>
<sequence length="194" mass="19996">MAENVNKVVYDGKVLIDLTADTVTADKLLKSFTAHDKAGEVITGTCTYDSDTQDATAAVAELLKGKTAYARGAKITGTMPNNGAVNGAIAAKEEKFTIPQGYHDGSGAVQIAEDEQAKLVASNIREGVTILGVAGSMSGTEDAKPQAKTVTPKSAAQQVLPDDGYNYLSQVTVEAIPYVETPNSAGGTTVTIAG</sequence>
<protein>
    <submittedName>
        <fullName evidence="1">Tail protein</fullName>
    </submittedName>
</protein>
<organism evidence="1">
    <name type="scientific">Phage sp. ctPjm15</name>
    <dbReference type="NCBI Taxonomy" id="2828006"/>
    <lineage>
        <taxon>Viruses</taxon>
    </lineage>
</organism>
<reference evidence="1" key="1">
    <citation type="journal article" date="2021" name="Proc. Natl. Acad. Sci. U.S.A.">
        <title>A Catalog of Tens of Thousands of Viruses from Human Metagenomes Reveals Hidden Associations with Chronic Diseases.</title>
        <authorList>
            <person name="Tisza M.J."/>
            <person name="Buck C.B."/>
        </authorList>
    </citation>
    <scope>NUCLEOTIDE SEQUENCE</scope>
    <source>
        <strain evidence="1">CtPjm15</strain>
    </source>
</reference>
<name>A0A8S5SQI7_9VIRU</name>
<accession>A0A8S5SQI7</accession>
<dbReference type="EMBL" id="BK032645">
    <property type="protein sequence ID" value="DAF52959.1"/>
    <property type="molecule type" value="Genomic_DNA"/>
</dbReference>
<proteinExistence type="predicted"/>